<dbReference type="Proteomes" id="UP001157502">
    <property type="component" value="Chromosome 5"/>
</dbReference>
<reference evidence="1" key="1">
    <citation type="submission" date="2021-05" db="EMBL/GenBank/DDBJ databases">
        <authorList>
            <person name="Pan Q."/>
            <person name="Jouanno E."/>
            <person name="Zahm M."/>
            <person name="Klopp C."/>
            <person name="Cabau C."/>
            <person name="Louis A."/>
            <person name="Berthelot C."/>
            <person name="Parey E."/>
            <person name="Roest Crollius H."/>
            <person name="Montfort J."/>
            <person name="Robinson-Rechavi M."/>
            <person name="Bouchez O."/>
            <person name="Lampietro C."/>
            <person name="Lopez Roques C."/>
            <person name="Donnadieu C."/>
            <person name="Postlethwait J."/>
            <person name="Bobe J."/>
            <person name="Dillon D."/>
            <person name="Chandos A."/>
            <person name="von Hippel F."/>
            <person name="Guiguen Y."/>
        </authorList>
    </citation>
    <scope>NUCLEOTIDE SEQUENCE</scope>
    <source>
        <strain evidence="1">YG-Jan2019</strain>
    </source>
</reference>
<name>A0ACC2H6B3_DALPE</name>
<evidence type="ECO:0000313" key="2">
    <source>
        <dbReference type="Proteomes" id="UP001157502"/>
    </source>
</evidence>
<accession>A0ACC2H6B3</accession>
<sequence length="141" mass="15724">MLVILVTLIIVCRWKKNKGIVVSNAPCVNTDSRINKEGCHGDGYYDEISPLPQCSSGDAVTNIYTTANFPRVPSEETLNYASVNFHKDPPCPTKATDTIAQMETSFAEYSNVNIRQSRFHSSYSLPQSFAETPTIYSELKH</sequence>
<organism evidence="1 2">
    <name type="scientific">Dallia pectoralis</name>
    <name type="common">Alaska blackfish</name>
    <dbReference type="NCBI Taxonomy" id="75939"/>
    <lineage>
        <taxon>Eukaryota</taxon>
        <taxon>Metazoa</taxon>
        <taxon>Chordata</taxon>
        <taxon>Craniata</taxon>
        <taxon>Vertebrata</taxon>
        <taxon>Euteleostomi</taxon>
        <taxon>Actinopterygii</taxon>
        <taxon>Neopterygii</taxon>
        <taxon>Teleostei</taxon>
        <taxon>Protacanthopterygii</taxon>
        <taxon>Esociformes</taxon>
        <taxon>Umbridae</taxon>
        <taxon>Dallia</taxon>
    </lineage>
</organism>
<evidence type="ECO:0000313" key="1">
    <source>
        <dbReference type="EMBL" id="KAJ8011292.1"/>
    </source>
</evidence>
<gene>
    <name evidence="1" type="ORF">DPEC_G00056630</name>
</gene>
<dbReference type="EMBL" id="CM055732">
    <property type="protein sequence ID" value="KAJ8011292.1"/>
    <property type="molecule type" value="Genomic_DNA"/>
</dbReference>
<protein>
    <submittedName>
        <fullName evidence="1">Uncharacterized protein</fullName>
    </submittedName>
</protein>
<proteinExistence type="predicted"/>
<keyword evidence="2" id="KW-1185">Reference proteome</keyword>
<comment type="caution">
    <text evidence="1">The sequence shown here is derived from an EMBL/GenBank/DDBJ whole genome shotgun (WGS) entry which is preliminary data.</text>
</comment>